<feature type="transmembrane region" description="Helical" evidence="1">
    <location>
        <begin position="254"/>
        <end position="276"/>
    </location>
</feature>
<accession>A0AAD4L540</accession>
<comment type="caution">
    <text evidence="2">The sequence shown here is derived from an EMBL/GenBank/DDBJ whole genome shotgun (WGS) entry which is preliminary data.</text>
</comment>
<evidence type="ECO:0000313" key="3">
    <source>
        <dbReference type="Proteomes" id="UP001201262"/>
    </source>
</evidence>
<evidence type="ECO:0000256" key="1">
    <source>
        <dbReference type="SAM" id="Phobius"/>
    </source>
</evidence>
<sequence>MLRPRTVLRLVLYLLLSWLVLAVLYVGLPSFSRDDNGTDYATKVLKVDEYFPSSNNGGIADFTTNNERRRNLVLTFNVDKASDSLIICGTTKVSLKKPTQLTSVQKQGEENDDFVLLEPPIRVSAPAGDTDGISLPWFDTADAAIMFYLIHHDQALVKLRVGFREGGRKLEVWPGGDDWTHPLASQDDNPLLSLSLENERNTASRVSTANVPPSPLSFSPSPTYHIRLVLLIALAPLTIFIMGAYLGLSFVLSAVLAFLSRFFWIGVFSLLVCWLYKGRPPAETVMKSNHLRCMRP</sequence>
<feature type="transmembrane region" description="Helical" evidence="1">
    <location>
        <begin position="6"/>
        <end position="28"/>
    </location>
</feature>
<gene>
    <name evidence="2" type="ORF">BGW36DRAFT_421792</name>
</gene>
<evidence type="ECO:0008006" key="4">
    <source>
        <dbReference type="Google" id="ProtNLM"/>
    </source>
</evidence>
<dbReference type="GeneID" id="70249907"/>
<organism evidence="2 3">
    <name type="scientific">Talaromyces proteolyticus</name>
    <dbReference type="NCBI Taxonomy" id="1131652"/>
    <lineage>
        <taxon>Eukaryota</taxon>
        <taxon>Fungi</taxon>
        <taxon>Dikarya</taxon>
        <taxon>Ascomycota</taxon>
        <taxon>Pezizomycotina</taxon>
        <taxon>Eurotiomycetes</taxon>
        <taxon>Eurotiomycetidae</taxon>
        <taxon>Eurotiales</taxon>
        <taxon>Trichocomaceae</taxon>
        <taxon>Talaromyces</taxon>
        <taxon>Talaromyces sect. Bacilispori</taxon>
    </lineage>
</organism>
<name>A0AAD4L540_9EURO</name>
<keyword evidence="1" id="KW-0812">Transmembrane</keyword>
<dbReference type="RefSeq" id="XP_046077847.1">
    <property type="nucleotide sequence ID" value="XM_046219620.1"/>
</dbReference>
<keyword evidence="3" id="KW-1185">Reference proteome</keyword>
<reference evidence="2" key="1">
    <citation type="submission" date="2021-12" db="EMBL/GenBank/DDBJ databases">
        <title>Convergent genome expansion in fungi linked to evolution of root-endophyte symbiosis.</title>
        <authorList>
            <consortium name="DOE Joint Genome Institute"/>
            <person name="Ke Y.-H."/>
            <person name="Bonito G."/>
            <person name="Liao H.-L."/>
            <person name="Looney B."/>
            <person name="Rojas-Flechas A."/>
            <person name="Nash J."/>
            <person name="Hameed K."/>
            <person name="Schadt C."/>
            <person name="Martin F."/>
            <person name="Crous P.W."/>
            <person name="Miettinen O."/>
            <person name="Magnuson J.K."/>
            <person name="Labbe J."/>
            <person name="Jacobson D."/>
            <person name="Doktycz M.J."/>
            <person name="Veneault-Fourrey C."/>
            <person name="Kuo A."/>
            <person name="Mondo S."/>
            <person name="Calhoun S."/>
            <person name="Riley R."/>
            <person name="Ohm R."/>
            <person name="LaButti K."/>
            <person name="Andreopoulos B."/>
            <person name="Pangilinan J."/>
            <person name="Nolan M."/>
            <person name="Tritt A."/>
            <person name="Clum A."/>
            <person name="Lipzen A."/>
            <person name="Daum C."/>
            <person name="Barry K."/>
            <person name="Grigoriev I.V."/>
            <person name="Vilgalys R."/>
        </authorList>
    </citation>
    <scope>NUCLEOTIDE SEQUENCE</scope>
    <source>
        <strain evidence="2">PMI_201</strain>
    </source>
</reference>
<feature type="transmembrane region" description="Helical" evidence="1">
    <location>
        <begin position="228"/>
        <end position="248"/>
    </location>
</feature>
<evidence type="ECO:0000313" key="2">
    <source>
        <dbReference type="EMBL" id="KAH8705226.1"/>
    </source>
</evidence>
<protein>
    <recommendedName>
        <fullName evidence="4">Transmembrane protein</fullName>
    </recommendedName>
</protein>
<keyword evidence="1" id="KW-0472">Membrane</keyword>
<proteinExistence type="predicted"/>
<keyword evidence="1" id="KW-1133">Transmembrane helix</keyword>
<dbReference type="EMBL" id="JAJTJA010000001">
    <property type="protein sequence ID" value="KAH8705226.1"/>
    <property type="molecule type" value="Genomic_DNA"/>
</dbReference>
<dbReference type="Proteomes" id="UP001201262">
    <property type="component" value="Unassembled WGS sequence"/>
</dbReference>
<dbReference type="AlphaFoldDB" id="A0AAD4L540"/>